<dbReference type="InterPro" id="IPR006034">
    <property type="entry name" value="Asparaginase/glutaminase-like"/>
</dbReference>
<dbReference type="InterPro" id="IPR027473">
    <property type="entry name" value="L-asparaginase_C"/>
</dbReference>
<dbReference type="GO" id="GO:0005829">
    <property type="term" value="C:cytosol"/>
    <property type="evidence" value="ECO:0007669"/>
    <property type="project" value="TreeGrafter"/>
</dbReference>
<keyword evidence="3 10" id="KW-0378">Hydrolase</keyword>
<feature type="domain" description="L-asparaginase N-terminal" evidence="8">
    <location>
        <begin position="5"/>
        <end position="193"/>
    </location>
</feature>
<dbReference type="PROSITE" id="PS00917">
    <property type="entry name" value="ASN_GLN_ASE_2"/>
    <property type="match status" value="1"/>
</dbReference>
<dbReference type="PIRSF" id="PIRSF001220">
    <property type="entry name" value="L-ASNase_gatD"/>
    <property type="match status" value="1"/>
</dbReference>
<dbReference type="RefSeq" id="WP_145062272.1">
    <property type="nucleotide sequence ID" value="NZ_CP036287.1"/>
</dbReference>
<dbReference type="EMBL" id="CP036287">
    <property type="protein sequence ID" value="QDU65544.1"/>
    <property type="molecule type" value="Genomic_DNA"/>
</dbReference>
<dbReference type="CDD" id="cd08963">
    <property type="entry name" value="L-asparaginase_I"/>
    <property type="match status" value="1"/>
</dbReference>
<dbReference type="InterPro" id="IPR020827">
    <property type="entry name" value="Asparaginase/glutaminase_AS1"/>
</dbReference>
<feature type="binding site" evidence="5">
    <location>
        <position position="60"/>
    </location>
    <ligand>
        <name>substrate</name>
    </ligand>
</feature>
<dbReference type="FunFam" id="3.40.50.1170:FF:000001">
    <property type="entry name" value="L-asparaginase 2"/>
    <property type="match status" value="1"/>
</dbReference>
<name>A0A518BEY1_9BACT</name>
<feature type="domain" description="Asparaginase/glutaminase C-terminal" evidence="9">
    <location>
        <begin position="212"/>
        <end position="327"/>
    </location>
</feature>
<dbReference type="GO" id="GO:0004067">
    <property type="term" value="F:asparaginase activity"/>
    <property type="evidence" value="ECO:0007669"/>
    <property type="project" value="UniProtKB-UniRule"/>
</dbReference>
<evidence type="ECO:0000256" key="5">
    <source>
        <dbReference type="PIRSR" id="PIRSR001220-2"/>
    </source>
</evidence>
<gene>
    <name evidence="10" type="primary">ansA</name>
    <name evidence="10" type="ORF">Pla133_06090</name>
</gene>
<proteinExistence type="inferred from homology"/>
<dbReference type="InterPro" id="IPR006033">
    <property type="entry name" value="AsnA_fam"/>
</dbReference>
<evidence type="ECO:0000313" key="11">
    <source>
        <dbReference type="Proteomes" id="UP000316921"/>
    </source>
</evidence>
<evidence type="ECO:0000256" key="3">
    <source>
        <dbReference type="ARBA" id="ARBA00022801"/>
    </source>
</evidence>
<dbReference type="PROSITE" id="PS00144">
    <property type="entry name" value="ASN_GLN_ASE_1"/>
    <property type="match status" value="1"/>
</dbReference>
<dbReference type="Pfam" id="PF17763">
    <property type="entry name" value="Asparaginase_C"/>
    <property type="match status" value="1"/>
</dbReference>
<dbReference type="NCBIfam" id="NF006998">
    <property type="entry name" value="PRK09461.1"/>
    <property type="match status" value="1"/>
</dbReference>
<dbReference type="PANTHER" id="PTHR11707">
    <property type="entry name" value="L-ASPARAGINASE"/>
    <property type="match status" value="1"/>
</dbReference>
<dbReference type="Pfam" id="PF00710">
    <property type="entry name" value="Asparaginase"/>
    <property type="match status" value="1"/>
</dbReference>
<organism evidence="10 11">
    <name type="scientific">Engelhardtia mirabilis</name>
    <dbReference type="NCBI Taxonomy" id="2528011"/>
    <lineage>
        <taxon>Bacteria</taxon>
        <taxon>Pseudomonadati</taxon>
        <taxon>Planctomycetota</taxon>
        <taxon>Planctomycetia</taxon>
        <taxon>Planctomycetia incertae sedis</taxon>
        <taxon>Engelhardtia</taxon>
    </lineage>
</organism>
<dbReference type="InterPro" id="IPR041725">
    <property type="entry name" value="L-asparaginase_I"/>
</dbReference>
<dbReference type="PRINTS" id="PR00139">
    <property type="entry name" value="ASNGLNASE"/>
</dbReference>
<dbReference type="InterPro" id="IPR027475">
    <property type="entry name" value="Asparaginase/glutaminase_AS2"/>
</dbReference>
<dbReference type="NCBIfam" id="TIGR00519">
    <property type="entry name" value="asnASE_I"/>
    <property type="match status" value="1"/>
</dbReference>
<dbReference type="Proteomes" id="UP000316921">
    <property type="component" value="Chromosome"/>
</dbReference>
<evidence type="ECO:0000259" key="8">
    <source>
        <dbReference type="Pfam" id="PF00710"/>
    </source>
</evidence>
<evidence type="ECO:0000259" key="9">
    <source>
        <dbReference type="Pfam" id="PF17763"/>
    </source>
</evidence>
<dbReference type="InterPro" id="IPR037152">
    <property type="entry name" value="L-asparaginase_N_sf"/>
</dbReference>
<comment type="similarity">
    <text evidence="1">Belongs to the asparaginase 1 family.</text>
</comment>
<dbReference type="EC" id="3.5.1.1" evidence="2"/>
<dbReference type="SUPFAM" id="SSF53774">
    <property type="entry name" value="Glutaminase/Asparaginase"/>
    <property type="match status" value="1"/>
</dbReference>
<dbReference type="GO" id="GO:0009066">
    <property type="term" value="P:aspartate family amino acid metabolic process"/>
    <property type="evidence" value="ECO:0007669"/>
    <property type="project" value="UniProtKB-ARBA"/>
</dbReference>
<evidence type="ECO:0000313" key="10">
    <source>
        <dbReference type="EMBL" id="QDU65544.1"/>
    </source>
</evidence>
<protein>
    <recommendedName>
        <fullName evidence="2">asparaginase</fullName>
        <ecNumber evidence="2">3.5.1.1</ecNumber>
    </recommendedName>
</protein>
<dbReference type="InterPro" id="IPR040919">
    <property type="entry name" value="Asparaginase_C"/>
</dbReference>
<accession>A0A518BEY1</accession>
<dbReference type="InterPro" id="IPR036152">
    <property type="entry name" value="Asp/glu_Ase-like_sf"/>
</dbReference>
<evidence type="ECO:0000256" key="6">
    <source>
        <dbReference type="PROSITE-ProRule" id="PRU10099"/>
    </source>
</evidence>
<sequence length="339" mass="36186">MSGKRIYIAYTGGTIGMREGPQGFAPAAGFFEAQMRQMPELLAPQMPAFDVVEYSPLLDSADMSPDDWLRIARDVQAHYDDYDGFVVVHGTDTMAYTASALSFMLEGLAKPVVLTGSQIPLCETRNDARNNLITALEVAANHAVPEVTLCFGDALMRGCRARKVDASGLAAFASPNFPPLGHIGSRIEIDQSRVRRPESGATLRVQAIGGPHVGALRLFPGLRASVLENMLSAPLEGLVLEAFGVGNGPKHDQQFLDVLRAGCERGIVVVVVTQCLRGRVDLSGYATGEALASAGVVSGVDMTPEAALAKLHYLLNRGLELDEVRRLIGVDLRGELSAG</sequence>
<dbReference type="PIRSF" id="PIRSF500176">
    <property type="entry name" value="L_ASNase"/>
    <property type="match status" value="1"/>
</dbReference>
<dbReference type="SMART" id="SM00870">
    <property type="entry name" value="Asparaginase"/>
    <property type="match status" value="1"/>
</dbReference>
<dbReference type="SFLD" id="SFLDS00057">
    <property type="entry name" value="Glutaminase/Asparaginase"/>
    <property type="match status" value="1"/>
</dbReference>
<keyword evidence="11" id="KW-1185">Reference proteome</keyword>
<feature type="active site" description="O-isoaspartyl threonine intermediate" evidence="4">
    <location>
        <position position="14"/>
    </location>
</feature>
<dbReference type="Gene3D" id="3.40.50.1170">
    <property type="entry name" value="L-asparaginase, N-terminal domain"/>
    <property type="match status" value="1"/>
</dbReference>
<dbReference type="Gene3D" id="3.40.50.40">
    <property type="match status" value="1"/>
</dbReference>
<evidence type="ECO:0000256" key="7">
    <source>
        <dbReference type="PROSITE-ProRule" id="PRU10100"/>
    </source>
</evidence>
<evidence type="ECO:0000256" key="4">
    <source>
        <dbReference type="PIRSR" id="PIRSR001220-1"/>
    </source>
</evidence>
<feature type="active site" evidence="7">
    <location>
        <position position="91"/>
    </location>
</feature>
<dbReference type="PANTHER" id="PTHR11707:SF28">
    <property type="entry name" value="60 KDA LYSOPHOSPHOLIPASE"/>
    <property type="match status" value="1"/>
</dbReference>
<evidence type="ECO:0000256" key="1">
    <source>
        <dbReference type="ARBA" id="ARBA00010518"/>
    </source>
</evidence>
<dbReference type="FunFam" id="3.40.50.40:FF:000001">
    <property type="entry name" value="L-asparaginase 1"/>
    <property type="match status" value="1"/>
</dbReference>
<dbReference type="KEGG" id="pbap:Pla133_06090"/>
<dbReference type="InterPro" id="IPR027474">
    <property type="entry name" value="L-asparaginase_N"/>
</dbReference>
<dbReference type="PROSITE" id="PS51732">
    <property type="entry name" value="ASN_GLN_ASE_3"/>
    <property type="match status" value="1"/>
</dbReference>
<feature type="binding site" evidence="5">
    <location>
        <begin position="91"/>
        <end position="92"/>
    </location>
    <ligand>
        <name>substrate</name>
    </ligand>
</feature>
<dbReference type="AlphaFoldDB" id="A0A518BEY1"/>
<feature type="active site" evidence="6">
    <location>
        <position position="14"/>
    </location>
</feature>
<evidence type="ECO:0000256" key="2">
    <source>
        <dbReference type="ARBA" id="ARBA00012920"/>
    </source>
</evidence>
<reference evidence="10 11" key="1">
    <citation type="submission" date="2019-02" db="EMBL/GenBank/DDBJ databases">
        <title>Deep-cultivation of Planctomycetes and their phenomic and genomic characterization uncovers novel biology.</title>
        <authorList>
            <person name="Wiegand S."/>
            <person name="Jogler M."/>
            <person name="Boedeker C."/>
            <person name="Pinto D."/>
            <person name="Vollmers J."/>
            <person name="Rivas-Marin E."/>
            <person name="Kohn T."/>
            <person name="Peeters S.H."/>
            <person name="Heuer A."/>
            <person name="Rast P."/>
            <person name="Oberbeckmann S."/>
            <person name="Bunk B."/>
            <person name="Jeske O."/>
            <person name="Meyerdierks A."/>
            <person name="Storesund J.E."/>
            <person name="Kallscheuer N."/>
            <person name="Luecker S."/>
            <person name="Lage O.M."/>
            <person name="Pohl T."/>
            <person name="Merkel B.J."/>
            <person name="Hornburger P."/>
            <person name="Mueller R.-W."/>
            <person name="Bruemmer F."/>
            <person name="Labrenz M."/>
            <person name="Spormann A.M."/>
            <person name="Op den Camp H."/>
            <person name="Overmann J."/>
            <person name="Amann R."/>
            <person name="Jetten M.S.M."/>
            <person name="Mascher T."/>
            <person name="Medema M.H."/>
            <person name="Devos D.P."/>
            <person name="Kaster A.-K."/>
            <person name="Ovreas L."/>
            <person name="Rohde M."/>
            <person name="Galperin M.Y."/>
            <person name="Jogler C."/>
        </authorList>
    </citation>
    <scope>NUCLEOTIDE SEQUENCE [LARGE SCALE GENOMIC DNA]</scope>
    <source>
        <strain evidence="10 11">Pla133</strain>
    </source>
</reference>